<evidence type="ECO:0000313" key="3">
    <source>
        <dbReference type="Proteomes" id="UP001058458"/>
    </source>
</evidence>
<dbReference type="EMBL" id="CP063414">
    <property type="protein sequence ID" value="UOE75844.1"/>
    <property type="molecule type" value="Genomic_DNA"/>
</dbReference>
<accession>A0AB38QWI6</accession>
<name>A0AB38QWI6_PARTM</name>
<protein>
    <submittedName>
        <fullName evidence="2">GNAT family N-acetyltransferase</fullName>
    </submittedName>
</protein>
<dbReference type="RefSeq" id="WP_256833270.1">
    <property type="nucleotide sequence ID" value="NZ_CP063414.1"/>
</dbReference>
<reference evidence="2" key="1">
    <citation type="submission" date="2020-10" db="EMBL/GenBank/DDBJ databases">
        <authorList>
            <person name="Delgado J.A."/>
            <person name="Gonzalez J.M."/>
        </authorList>
    </citation>
    <scope>NUCLEOTIDE SEQUENCE</scope>
    <source>
        <strain evidence="2">23.6</strain>
    </source>
</reference>
<proteinExistence type="predicted"/>
<evidence type="ECO:0000313" key="2">
    <source>
        <dbReference type="EMBL" id="UOE75844.1"/>
    </source>
</evidence>
<gene>
    <name evidence="2" type="ORF">IMI45_16355</name>
</gene>
<evidence type="ECO:0000259" key="1">
    <source>
        <dbReference type="PROSITE" id="PS51186"/>
    </source>
</evidence>
<dbReference type="Pfam" id="PF00583">
    <property type="entry name" value="Acetyltransf_1"/>
    <property type="match status" value="1"/>
</dbReference>
<dbReference type="InterPro" id="IPR000182">
    <property type="entry name" value="GNAT_dom"/>
</dbReference>
<dbReference type="CDD" id="cd04301">
    <property type="entry name" value="NAT_SF"/>
    <property type="match status" value="1"/>
</dbReference>
<sequence length="149" mass="17678">MLRFKTIDIEKHCDEVVRFRKDSFLVSFGDISDFNEAEYLNWLKDKLIEFPEGFVMVEENGRFIGQLELSIRKYEGRNIGYVNLYYLIPEKRGKGIGQELHNYAINFFRNNKVTEYHLRVSPNNTQAMKFYKKNGMEELGSEFDGKVIR</sequence>
<dbReference type="SUPFAM" id="SSF55729">
    <property type="entry name" value="Acyl-CoA N-acyltransferases (Nat)"/>
    <property type="match status" value="1"/>
</dbReference>
<organism evidence="2 3">
    <name type="scientific">Parageobacillus thermoglucosidasius</name>
    <name type="common">Geobacillus thermoglucosidasius</name>
    <dbReference type="NCBI Taxonomy" id="1426"/>
    <lineage>
        <taxon>Bacteria</taxon>
        <taxon>Bacillati</taxon>
        <taxon>Bacillota</taxon>
        <taxon>Bacilli</taxon>
        <taxon>Bacillales</taxon>
        <taxon>Anoxybacillaceae</taxon>
        <taxon>Parageobacillus</taxon>
    </lineage>
</organism>
<dbReference type="InterPro" id="IPR016181">
    <property type="entry name" value="Acyl_CoA_acyltransferase"/>
</dbReference>
<dbReference type="Proteomes" id="UP001058458">
    <property type="component" value="Chromosome"/>
</dbReference>
<dbReference type="GO" id="GO:0016747">
    <property type="term" value="F:acyltransferase activity, transferring groups other than amino-acyl groups"/>
    <property type="evidence" value="ECO:0007669"/>
    <property type="project" value="InterPro"/>
</dbReference>
<feature type="domain" description="N-acetyltransferase" evidence="1">
    <location>
        <begin position="2"/>
        <end position="149"/>
    </location>
</feature>
<dbReference type="AlphaFoldDB" id="A0AB38QWI6"/>
<dbReference type="PROSITE" id="PS51186">
    <property type="entry name" value="GNAT"/>
    <property type="match status" value="1"/>
</dbReference>
<dbReference type="Gene3D" id="3.40.630.30">
    <property type="match status" value="1"/>
</dbReference>